<sequence>MTGAAVTGAVVDGTAGDGTAGAAGAGVAGVVTGASAAAREASARTERVGASSVTRRGREEVFTVWRQGSAAAGGEREAPGFTYRGRGRGPEALQAVKRDRQQHQKPLPLRGEAGWG</sequence>
<feature type="compositionally biased region" description="Low complexity" evidence="1">
    <location>
        <begin position="1"/>
        <end position="14"/>
    </location>
</feature>
<gene>
    <name evidence="2" type="ORF">DAERI_110066</name>
</gene>
<evidence type="ECO:0000256" key="1">
    <source>
        <dbReference type="SAM" id="MobiDB-lite"/>
    </source>
</evidence>
<keyword evidence="3" id="KW-1185">Reference proteome</keyword>
<proteinExistence type="predicted"/>
<organism evidence="2 3">
    <name type="scientific">Deinococcus aerius</name>
    <dbReference type="NCBI Taxonomy" id="200253"/>
    <lineage>
        <taxon>Bacteria</taxon>
        <taxon>Thermotogati</taxon>
        <taxon>Deinococcota</taxon>
        <taxon>Deinococci</taxon>
        <taxon>Deinococcales</taxon>
        <taxon>Deinococcaceae</taxon>
        <taxon>Deinococcus</taxon>
    </lineage>
</organism>
<dbReference type="EMBL" id="BFAG01000011">
    <property type="protein sequence ID" value="GBF06884.1"/>
    <property type="molecule type" value="Genomic_DNA"/>
</dbReference>
<feature type="region of interest" description="Disordered" evidence="1">
    <location>
        <begin position="1"/>
        <end position="24"/>
    </location>
</feature>
<comment type="caution">
    <text evidence="2">The sequence shown here is derived from an EMBL/GenBank/DDBJ whole genome shotgun (WGS) entry which is preliminary data.</text>
</comment>
<protein>
    <submittedName>
        <fullName evidence="2">Uncharacterized protein</fullName>
    </submittedName>
</protein>
<accession>A0A2I9CXQ4</accession>
<feature type="compositionally biased region" description="Gly residues" evidence="1">
    <location>
        <begin position="15"/>
        <end position="24"/>
    </location>
</feature>
<dbReference type="Proteomes" id="UP000236569">
    <property type="component" value="Unassembled WGS sequence"/>
</dbReference>
<reference evidence="3" key="1">
    <citation type="submission" date="2018-01" db="EMBL/GenBank/DDBJ databases">
        <title>Draft Genome Sequence of the Radioresistant Bacterium Deinococcus aerius TR0125, Isolated from the Higher Atmosphere above Japan.</title>
        <authorList>
            <person name="Satoh K."/>
            <person name="Arai H."/>
            <person name="Sanzen T."/>
            <person name="Kawaguchi Y."/>
            <person name="Hayashi H."/>
            <person name="Yokobori S."/>
            <person name="Yamagishi A."/>
            <person name="Oono Y."/>
            <person name="Narumi I."/>
        </authorList>
    </citation>
    <scope>NUCLEOTIDE SEQUENCE [LARGE SCALE GENOMIC DNA]</scope>
    <source>
        <strain evidence="3">TR0125</strain>
    </source>
</reference>
<feature type="region of interest" description="Disordered" evidence="1">
    <location>
        <begin position="69"/>
        <end position="116"/>
    </location>
</feature>
<dbReference type="AlphaFoldDB" id="A0A2I9CXQ4"/>
<evidence type="ECO:0000313" key="3">
    <source>
        <dbReference type="Proteomes" id="UP000236569"/>
    </source>
</evidence>
<name>A0A2I9CXQ4_9DEIO</name>
<evidence type="ECO:0000313" key="2">
    <source>
        <dbReference type="EMBL" id="GBF06884.1"/>
    </source>
</evidence>
<feature type="region of interest" description="Disordered" evidence="1">
    <location>
        <begin position="37"/>
        <end position="56"/>
    </location>
</feature>